<evidence type="ECO:0000256" key="2">
    <source>
        <dbReference type="ARBA" id="ARBA00010199"/>
    </source>
</evidence>
<dbReference type="Pfam" id="PF01554">
    <property type="entry name" value="MatE"/>
    <property type="match status" value="2"/>
</dbReference>
<keyword evidence="6 8" id="KW-1133">Transmembrane helix</keyword>
<dbReference type="InterPro" id="IPR044644">
    <property type="entry name" value="DinF-like"/>
</dbReference>
<feature type="transmembrane region" description="Helical" evidence="8">
    <location>
        <begin position="136"/>
        <end position="157"/>
    </location>
</feature>
<organism evidence="9 10">
    <name type="scientific">Micromonospora fulviviridis</name>
    <dbReference type="NCBI Taxonomy" id="47860"/>
    <lineage>
        <taxon>Bacteria</taxon>
        <taxon>Bacillati</taxon>
        <taxon>Actinomycetota</taxon>
        <taxon>Actinomycetes</taxon>
        <taxon>Micromonosporales</taxon>
        <taxon>Micromonosporaceae</taxon>
        <taxon>Micromonospora</taxon>
    </lineage>
</organism>
<comment type="subcellular location">
    <subcellularLocation>
        <location evidence="1">Cell membrane</location>
        <topology evidence="1">Multi-pass membrane protein</topology>
    </subcellularLocation>
</comment>
<evidence type="ECO:0000256" key="7">
    <source>
        <dbReference type="ARBA" id="ARBA00023136"/>
    </source>
</evidence>
<evidence type="ECO:0000256" key="1">
    <source>
        <dbReference type="ARBA" id="ARBA00004651"/>
    </source>
</evidence>
<proteinExistence type="inferred from homology"/>
<feature type="transmembrane region" description="Helical" evidence="8">
    <location>
        <begin position="350"/>
        <end position="372"/>
    </location>
</feature>
<keyword evidence="10" id="KW-1185">Reference proteome</keyword>
<dbReference type="CDD" id="cd13136">
    <property type="entry name" value="MATE_DinF_like"/>
    <property type="match status" value="1"/>
</dbReference>
<dbReference type="NCBIfam" id="TIGR00797">
    <property type="entry name" value="matE"/>
    <property type="match status" value="1"/>
</dbReference>
<evidence type="ECO:0000313" key="9">
    <source>
        <dbReference type="EMBL" id="MEU0154837.1"/>
    </source>
</evidence>
<feature type="transmembrane region" description="Helical" evidence="8">
    <location>
        <begin position="312"/>
        <end position="338"/>
    </location>
</feature>
<dbReference type="Proteomes" id="UP001550348">
    <property type="component" value="Unassembled WGS sequence"/>
</dbReference>
<keyword evidence="4" id="KW-1003">Cell membrane</keyword>
<dbReference type="PANTHER" id="PTHR42893">
    <property type="entry name" value="PROTEIN DETOXIFICATION 44, CHLOROPLASTIC-RELATED"/>
    <property type="match status" value="1"/>
</dbReference>
<sequence length="441" mass="44680">MSQTVAPAAPSATARRIAALALPALVVLAAEPLYVLVDTAVVGHLGRVPLAALAVGGTVLTLTAWLGTVVAYGTTGRSARRFGAGDRAAAVAEGVQASWLALSVGVLVALAIQVGGGWLARTLVGGPGEVADAAATWLRIAALGAPGLLLAAAGNGWLRGIQDTRRPLLFVLGPNLLSALLCPLLVYPAGLGLDGSAVANAVAQTISGGLFAAALVRERIPLRPRPRLIGQQLALSRDLLIRGVAFQASFLSATAVAARFGAAAVGAHQIAVQLWFFTALVLDALAIAAQSLIGAALGAGEAAAARALARRLALLGGLCGVAFAVLIAAGAGLVPSWFSSDPQVREQAMVAWPWFVALQPIGGVVFALDGVLIGAGDVRYLRNLTIVAALGGFLPAIWLAYGLDLGLGGIWAGLTLFVVLRLIALLLRLRSGGWAVVGAVR</sequence>
<dbReference type="EMBL" id="JBEXRX010000082">
    <property type="protein sequence ID" value="MEU0154837.1"/>
    <property type="molecule type" value="Genomic_DNA"/>
</dbReference>
<feature type="transmembrane region" description="Helical" evidence="8">
    <location>
        <begin position="53"/>
        <end position="74"/>
    </location>
</feature>
<feature type="transmembrane region" description="Helical" evidence="8">
    <location>
        <begin position="409"/>
        <end position="427"/>
    </location>
</feature>
<comment type="caution">
    <text evidence="9">The sequence shown here is derived from an EMBL/GenBank/DDBJ whole genome shotgun (WGS) entry which is preliminary data.</text>
</comment>
<accession>A0ABV2VPV5</accession>
<feature type="transmembrane region" description="Helical" evidence="8">
    <location>
        <begin position="239"/>
        <end position="262"/>
    </location>
</feature>
<reference evidence="9 10" key="1">
    <citation type="submission" date="2024-06" db="EMBL/GenBank/DDBJ databases">
        <title>The Natural Products Discovery Center: Release of the First 8490 Sequenced Strains for Exploring Actinobacteria Biosynthetic Diversity.</title>
        <authorList>
            <person name="Kalkreuter E."/>
            <person name="Kautsar S.A."/>
            <person name="Yang D."/>
            <person name="Bader C.D."/>
            <person name="Teijaro C.N."/>
            <person name="Fluegel L."/>
            <person name="Davis C.M."/>
            <person name="Simpson J.R."/>
            <person name="Lauterbach L."/>
            <person name="Steele A.D."/>
            <person name="Gui C."/>
            <person name="Meng S."/>
            <person name="Li G."/>
            <person name="Viehrig K."/>
            <person name="Ye F."/>
            <person name="Su P."/>
            <person name="Kiefer A.F."/>
            <person name="Nichols A."/>
            <person name="Cepeda A.J."/>
            <person name="Yan W."/>
            <person name="Fan B."/>
            <person name="Jiang Y."/>
            <person name="Adhikari A."/>
            <person name="Zheng C.-J."/>
            <person name="Schuster L."/>
            <person name="Cowan T.M."/>
            <person name="Smanski M.J."/>
            <person name="Chevrette M.G."/>
            <person name="De Carvalho L.P.S."/>
            <person name="Shen B."/>
        </authorList>
    </citation>
    <scope>NUCLEOTIDE SEQUENCE [LARGE SCALE GENOMIC DNA]</scope>
    <source>
        <strain evidence="9 10">NPDC006286</strain>
    </source>
</reference>
<dbReference type="InterPro" id="IPR002528">
    <property type="entry name" value="MATE_fam"/>
</dbReference>
<evidence type="ECO:0000256" key="6">
    <source>
        <dbReference type="ARBA" id="ARBA00022989"/>
    </source>
</evidence>
<evidence type="ECO:0000256" key="4">
    <source>
        <dbReference type="ARBA" id="ARBA00022475"/>
    </source>
</evidence>
<dbReference type="PANTHER" id="PTHR42893:SF46">
    <property type="entry name" value="PROTEIN DETOXIFICATION 44, CHLOROPLASTIC"/>
    <property type="match status" value="1"/>
</dbReference>
<name>A0ABV2VPV5_9ACTN</name>
<feature type="transmembrane region" description="Helical" evidence="8">
    <location>
        <begin position="95"/>
        <end position="116"/>
    </location>
</feature>
<feature type="transmembrane region" description="Helical" evidence="8">
    <location>
        <begin position="197"/>
        <end position="218"/>
    </location>
</feature>
<keyword evidence="3" id="KW-0813">Transport</keyword>
<keyword evidence="7 8" id="KW-0472">Membrane</keyword>
<feature type="transmembrane region" description="Helical" evidence="8">
    <location>
        <begin position="384"/>
        <end position="403"/>
    </location>
</feature>
<evidence type="ECO:0000313" key="10">
    <source>
        <dbReference type="Proteomes" id="UP001550348"/>
    </source>
</evidence>
<dbReference type="RefSeq" id="WP_355666496.1">
    <property type="nucleotide sequence ID" value="NZ_JBEXRX010000082.1"/>
</dbReference>
<comment type="similarity">
    <text evidence="2">Belongs to the multi antimicrobial extrusion (MATE) (TC 2.A.66.1) family.</text>
</comment>
<feature type="transmembrane region" description="Helical" evidence="8">
    <location>
        <begin position="169"/>
        <end position="191"/>
    </location>
</feature>
<evidence type="ECO:0000256" key="5">
    <source>
        <dbReference type="ARBA" id="ARBA00022692"/>
    </source>
</evidence>
<dbReference type="PIRSF" id="PIRSF006603">
    <property type="entry name" value="DinF"/>
    <property type="match status" value="1"/>
</dbReference>
<feature type="transmembrane region" description="Helical" evidence="8">
    <location>
        <begin position="274"/>
        <end position="300"/>
    </location>
</feature>
<evidence type="ECO:0000256" key="3">
    <source>
        <dbReference type="ARBA" id="ARBA00022448"/>
    </source>
</evidence>
<protein>
    <submittedName>
        <fullName evidence="9">MATE family efflux transporter</fullName>
    </submittedName>
</protein>
<evidence type="ECO:0000256" key="8">
    <source>
        <dbReference type="SAM" id="Phobius"/>
    </source>
</evidence>
<dbReference type="InterPro" id="IPR048279">
    <property type="entry name" value="MdtK-like"/>
</dbReference>
<gene>
    <name evidence="9" type="ORF">ABZ071_23555</name>
</gene>
<keyword evidence="5 8" id="KW-0812">Transmembrane</keyword>